<evidence type="ECO:0000313" key="2">
    <source>
        <dbReference type="EMBL" id="KAK4231342.1"/>
    </source>
</evidence>
<feature type="region of interest" description="Disordered" evidence="1">
    <location>
        <begin position="44"/>
        <end position="93"/>
    </location>
</feature>
<dbReference type="EMBL" id="MU865293">
    <property type="protein sequence ID" value="KAK4231342.1"/>
    <property type="molecule type" value="Genomic_DNA"/>
</dbReference>
<proteinExistence type="predicted"/>
<reference evidence="2" key="2">
    <citation type="submission" date="2023-05" db="EMBL/GenBank/DDBJ databases">
        <authorList>
            <consortium name="Lawrence Berkeley National Laboratory"/>
            <person name="Steindorff A."/>
            <person name="Hensen N."/>
            <person name="Bonometti L."/>
            <person name="Westerberg I."/>
            <person name="Brannstrom I.O."/>
            <person name="Guillou S."/>
            <person name="Cros-Aarteil S."/>
            <person name="Calhoun S."/>
            <person name="Haridas S."/>
            <person name="Kuo A."/>
            <person name="Mondo S."/>
            <person name="Pangilinan J."/>
            <person name="Riley R."/>
            <person name="Labutti K."/>
            <person name="Andreopoulos B."/>
            <person name="Lipzen A."/>
            <person name="Chen C."/>
            <person name="Yanf M."/>
            <person name="Daum C."/>
            <person name="Ng V."/>
            <person name="Clum A."/>
            <person name="Ohm R."/>
            <person name="Martin F."/>
            <person name="Silar P."/>
            <person name="Natvig D."/>
            <person name="Lalanne C."/>
            <person name="Gautier V."/>
            <person name="Ament-Velasquez S.L."/>
            <person name="Kruys A."/>
            <person name="Hutchinson M.I."/>
            <person name="Powell A.J."/>
            <person name="Barry K."/>
            <person name="Miller A.N."/>
            <person name="Grigoriev I.V."/>
            <person name="Debuchy R."/>
            <person name="Gladieux P."/>
            <person name="Thoren M.H."/>
            <person name="Johannesson H."/>
        </authorList>
    </citation>
    <scope>NUCLEOTIDE SEQUENCE</scope>
    <source>
        <strain evidence="2">CBS 990.96</strain>
    </source>
</reference>
<evidence type="ECO:0000313" key="3">
    <source>
        <dbReference type="Proteomes" id="UP001301958"/>
    </source>
</evidence>
<name>A0AAN7BXL2_9PEZI</name>
<accession>A0AAN7BXL2</accession>
<feature type="compositionally biased region" description="Polar residues" evidence="1">
    <location>
        <begin position="47"/>
        <end position="57"/>
    </location>
</feature>
<protein>
    <submittedName>
        <fullName evidence="2">Uncharacterized protein</fullName>
    </submittedName>
</protein>
<reference evidence="2" key="1">
    <citation type="journal article" date="2023" name="Mol. Phylogenet. Evol.">
        <title>Genome-scale phylogeny and comparative genomics of the fungal order Sordariales.</title>
        <authorList>
            <person name="Hensen N."/>
            <person name="Bonometti L."/>
            <person name="Westerberg I."/>
            <person name="Brannstrom I.O."/>
            <person name="Guillou S."/>
            <person name="Cros-Aarteil S."/>
            <person name="Calhoun S."/>
            <person name="Haridas S."/>
            <person name="Kuo A."/>
            <person name="Mondo S."/>
            <person name="Pangilinan J."/>
            <person name="Riley R."/>
            <person name="LaButti K."/>
            <person name="Andreopoulos B."/>
            <person name="Lipzen A."/>
            <person name="Chen C."/>
            <person name="Yan M."/>
            <person name="Daum C."/>
            <person name="Ng V."/>
            <person name="Clum A."/>
            <person name="Steindorff A."/>
            <person name="Ohm R.A."/>
            <person name="Martin F."/>
            <person name="Silar P."/>
            <person name="Natvig D.O."/>
            <person name="Lalanne C."/>
            <person name="Gautier V."/>
            <person name="Ament-Velasquez S.L."/>
            <person name="Kruys A."/>
            <person name="Hutchinson M.I."/>
            <person name="Powell A.J."/>
            <person name="Barry K."/>
            <person name="Miller A.N."/>
            <person name="Grigoriev I.V."/>
            <person name="Debuchy R."/>
            <person name="Gladieux P."/>
            <person name="Hiltunen Thoren M."/>
            <person name="Johannesson H."/>
        </authorList>
    </citation>
    <scope>NUCLEOTIDE SEQUENCE</scope>
    <source>
        <strain evidence="2">CBS 990.96</strain>
    </source>
</reference>
<dbReference type="Proteomes" id="UP001301958">
    <property type="component" value="Unassembled WGS sequence"/>
</dbReference>
<sequence length="120" mass="13874">MDRTTGIILGVVGLTPPLIVAVIPPARRVIQMWFYAQREQDLERGLSHQQQNTSPHETTVEETPVQQMAQENTVQQEAMESPGQPTPKQDDDNLVLPSKIMTLKTIFWISFEYRLTRLWW</sequence>
<evidence type="ECO:0000256" key="1">
    <source>
        <dbReference type="SAM" id="MobiDB-lite"/>
    </source>
</evidence>
<keyword evidence="3" id="KW-1185">Reference proteome</keyword>
<dbReference type="AlphaFoldDB" id="A0AAN7BXL2"/>
<comment type="caution">
    <text evidence="2">The sequence shown here is derived from an EMBL/GenBank/DDBJ whole genome shotgun (WGS) entry which is preliminary data.</text>
</comment>
<organism evidence="2 3">
    <name type="scientific">Podospora fimiseda</name>
    <dbReference type="NCBI Taxonomy" id="252190"/>
    <lineage>
        <taxon>Eukaryota</taxon>
        <taxon>Fungi</taxon>
        <taxon>Dikarya</taxon>
        <taxon>Ascomycota</taxon>
        <taxon>Pezizomycotina</taxon>
        <taxon>Sordariomycetes</taxon>
        <taxon>Sordariomycetidae</taxon>
        <taxon>Sordariales</taxon>
        <taxon>Podosporaceae</taxon>
        <taxon>Podospora</taxon>
    </lineage>
</organism>
<gene>
    <name evidence="2" type="ORF">QBC38DRAFT_440114</name>
</gene>
<feature type="compositionally biased region" description="Polar residues" evidence="1">
    <location>
        <begin position="64"/>
        <end position="78"/>
    </location>
</feature>